<name>A0A6J4VRI1_9DEIN</name>
<keyword evidence="6 7" id="KW-0472">Membrane</keyword>
<feature type="transmembrane region" description="Helical" evidence="7">
    <location>
        <begin position="27"/>
        <end position="48"/>
    </location>
</feature>
<accession>A0A6J4VRI1</accession>
<proteinExistence type="inferred from homology"/>
<evidence type="ECO:0000256" key="6">
    <source>
        <dbReference type="ARBA" id="ARBA00023136"/>
    </source>
</evidence>
<evidence type="ECO:0000256" key="5">
    <source>
        <dbReference type="ARBA" id="ARBA00022989"/>
    </source>
</evidence>
<evidence type="ECO:0000256" key="7">
    <source>
        <dbReference type="RuleBase" id="RU363032"/>
    </source>
</evidence>
<keyword evidence="2 7" id="KW-0813">Transport</keyword>
<dbReference type="AlphaFoldDB" id="A0A6J4VRI1"/>
<keyword evidence="5 7" id="KW-1133">Transmembrane helix</keyword>
<reference evidence="9" key="1">
    <citation type="submission" date="2020-02" db="EMBL/GenBank/DDBJ databases">
        <authorList>
            <person name="Meier V. D."/>
        </authorList>
    </citation>
    <scope>NUCLEOTIDE SEQUENCE</scope>
    <source>
        <strain evidence="9">AVDCRST_MAG86</strain>
    </source>
</reference>
<dbReference type="PANTHER" id="PTHR30193:SF37">
    <property type="entry name" value="INNER MEMBRANE ABC TRANSPORTER PERMEASE PROTEIN YCJO"/>
    <property type="match status" value="1"/>
</dbReference>
<sequence length="368" mass="40897">MALQPKPYKRPGFWARLASGNPSEAQLGYLLLVPAFTVLALVMLYPILNVVWKSLHYEKLNNPARGTPFIGLENFHDMAWGEGLRWSVTHLLVWRLLLLGGVAALWATVRRRARGQAVGWTVLLLAVWALLGIHPGAEGEWNDPRFWNAFGVSLLIIVVSVLGSFVVGLPLALVADIKTRWRWLVRVALLLPWAMPPVLIGLMFAWLFQDQYGVVNDLLRRVGVEGPIWLARVVPAIVAVNYTLIWKTSSFVGLVLLAGLQSIDRGLYEAAEVDGASVAQRFWQITLPLLRPAIAVALIFRTLTAIQTFDVPFAMTRGGPGRALETLGIYVYNTTLTLDIGYAAALSVALFLLSLAITVFYLRWIYTE</sequence>
<feature type="transmembrane region" description="Helical" evidence="7">
    <location>
        <begin position="118"/>
        <end position="137"/>
    </location>
</feature>
<protein>
    <submittedName>
        <fullName evidence="9">Maltodextrin ABC transporter, permease protein MdxF</fullName>
    </submittedName>
</protein>
<dbReference type="CDD" id="cd06261">
    <property type="entry name" value="TM_PBP2"/>
    <property type="match status" value="1"/>
</dbReference>
<feature type="domain" description="ABC transmembrane type-1" evidence="8">
    <location>
        <begin position="150"/>
        <end position="361"/>
    </location>
</feature>
<evidence type="ECO:0000256" key="1">
    <source>
        <dbReference type="ARBA" id="ARBA00004651"/>
    </source>
</evidence>
<dbReference type="EMBL" id="CADCWP010000289">
    <property type="protein sequence ID" value="CAA9583462.1"/>
    <property type="molecule type" value="Genomic_DNA"/>
</dbReference>
<evidence type="ECO:0000259" key="8">
    <source>
        <dbReference type="PROSITE" id="PS50928"/>
    </source>
</evidence>
<dbReference type="PROSITE" id="PS50928">
    <property type="entry name" value="ABC_TM1"/>
    <property type="match status" value="1"/>
</dbReference>
<dbReference type="SUPFAM" id="SSF161098">
    <property type="entry name" value="MetI-like"/>
    <property type="match status" value="2"/>
</dbReference>
<feature type="transmembrane region" description="Helical" evidence="7">
    <location>
        <begin position="149"/>
        <end position="175"/>
    </location>
</feature>
<evidence type="ECO:0000256" key="3">
    <source>
        <dbReference type="ARBA" id="ARBA00022475"/>
    </source>
</evidence>
<feature type="transmembrane region" description="Helical" evidence="7">
    <location>
        <begin position="340"/>
        <end position="362"/>
    </location>
</feature>
<evidence type="ECO:0000256" key="4">
    <source>
        <dbReference type="ARBA" id="ARBA00022692"/>
    </source>
</evidence>
<dbReference type="PANTHER" id="PTHR30193">
    <property type="entry name" value="ABC TRANSPORTER PERMEASE PROTEIN"/>
    <property type="match status" value="1"/>
</dbReference>
<dbReference type="Gene3D" id="1.10.3720.10">
    <property type="entry name" value="MetI-like"/>
    <property type="match status" value="2"/>
</dbReference>
<feature type="transmembrane region" description="Helical" evidence="7">
    <location>
        <begin position="84"/>
        <end position="106"/>
    </location>
</feature>
<keyword evidence="3" id="KW-1003">Cell membrane</keyword>
<dbReference type="GO" id="GO:0055085">
    <property type="term" value="P:transmembrane transport"/>
    <property type="evidence" value="ECO:0007669"/>
    <property type="project" value="InterPro"/>
</dbReference>
<dbReference type="InterPro" id="IPR000515">
    <property type="entry name" value="MetI-like"/>
</dbReference>
<gene>
    <name evidence="9" type="ORF">AVDCRST_MAG86-3177</name>
</gene>
<dbReference type="InterPro" id="IPR035906">
    <property type="entry name" value="MetI-like_sf"/>
</dbReference>
<evidence type="ECO:0000256" key="2">
    <source>
        <dbReference type="ARBA" id="ARBA00022448"/>
    </source>
</evidence>
<comment type="similarity">
    <text evidence="7">Belongs to the binding-protein-dependent transport system permease family.</text>
</comment>
<feature type="transmembrane region" description="Helical" evidence="7">
    <location>
        <begin position="187"/>
        <end position="208"/>
    </location>
</feature>
<evidence type="ECO:0000313" key="9">
    <source>
        <dbReference type="EMBL" id="CAA9583462.1"/>
    </source>
</evidence>
<dbReference type="Pfam" id="PF00528">
    <property type="entry name" value="BPD_transp_1"/>
    <property type="match status" value="1"/>
</dbReference>
<comment type="subcellular location">
    <subcellularLocation>
        <location evidence="1 7">Cell membrane</location>
        <topology evidence="1 7">Multi-pass membrane protein</topology>
    </subcellularLocation>
</comment>
<keyword evidence="4 7" id="KW-0812">Transmembrane</keyword>
<organism evidence="9">
    <name type="scientific">uncultured Truepera sp</name>
    <dbReference type="NCBI Taxonomy" id="543023"/>
    <lineage>
        <taxon>Bacteria</taxon>
        <taxon>Thermotogati</taxon>
        <taxon>Deinococcota</taxon>
        <taxon>Deinococci</taxon>
        <taxon>Trueperales</taxon>
        <taxon>Trueperaceae</taxon>
        <taxon>Truepera</taxon>
        <taxon>environmental samples</taxon>
    </lineage>
</organism>
<dbReference type="GO" id="GO:0005886">
    <property type="term" value="C:plasma membrane"/>
    <property type="evidence" value="ECO:0007669"/>
    <property type="project" value="UniProtKB-SubCell"/>
</dbReference>
<dbReference type="InterPro" id="IPR051393">
    <property type="entry name" value="ABC_transporter_permease"/>
</dbReference>
<feature type="transmembrane region" description="Helical" evidence="7">
    <location>
        <begin position="289"/>
        <end position="309"/>
    </location>
</feature>